<comment type="caution">
    <text evidence="1">The sequence shown here is derived from an EMBL/GenBank/DDBJ whole genome shotgun (WGS) entry which is preliminary data.</text>
</comment>
<gene>
    <name evidence="1" type="ORF">AVEN_59385_1</name>
</gene>
<dbReference type="Proteomes" id="UP000499080">
    <property type="component" value="Unassembled WGS sequence"/>
</dbReference>
<keyword evidence="2" id="KW-1185">Reference proteome</keyword>
<evidence type="ECO:0000313" key="2">
    <source>
        <dbReference type="Proteomes" id="UP000499080"/>
    </source>
</evidence>
<name>A0A4Y2LI46_ARAVE</name>
<organism evidence="1 2">
    <name type="scientific">Araneus ventricosus</name>
    <name type="common">Orbweaver spider</name>
    <name type="synonym">Epeira ventricosa</name>
    <dbReference type="NCBI Taxonomy" id="182803"/>
    <lineage>
        <taxon>Eukaryota</taxon>
        <taxon>Metazoa</taxon>
        <taxon>Ecdysozoa</taxon>
        <taxon>Arthropoda</taxon>
        <taxon>Chelicerata</taxon>
        <taxon>Arachnida</taxon>
        <taxon>Araneae</taxon>
        <taxon>Araneomorphae</taxon>
        <taxon>Entelegynae</taxon>
        <taxon>Araneoidea</taxon>
        <taxon>Araneidae</taxon>
        <taxon>Araneus</taxon>
    </lineage>
</organism>
<dbReference type="EMBL" id="BGPR01005880">
    <property type="protein sequence ID" value="GBN14234.1"/>
    <property type="molecule type" value="Genomic_DNA"/>
</dbReference>
<evidence type="ECO:0000313" key="1">
    <source>
        <dbReference type="EMBL" id="GBN14234.1"/>
    </source>
</evidence>
<proteinExistence type="predicted"/>
<reference evidence="1 2" key="1">
    <citation type="journal article" date="2019" name="Sci. Rep.">
        <title>Orb-weaving spider Araneus ventricosus genome elucidates the spidroin gene catalogue.</title>
        <authorList>
            <person name="Kono N."/>
            <person name="Nakamura H."/>
            <person name="Ohtoshi R."/>
            <person name="Moran D.A.P."/>
            <person name="Shinohara A."/>
            <person name="Yoshida Y."/>
            <person name="Fujiwara M."/>
            <person name="Mori M."/>
            <person name="Tomita M."/>
            <person name="Arakawa K."/>
        </authorList>
    </citation>
    <scope>NUCLEOTIDE SEQUENCE [LARGE SCALE GENOMIC DNA]</scope>
</reference>
<protein>
    <submittedName>
        <fullName evidence="1">Uncharacterized protein</fullName>
    </submittedName>
</protein>
<accession>A0A4Y2LI46</accession>
<sequence length="83" mass="9767">MRSRYLSRYLPLHIFLSRKREALFRRRVAWPNLESLQFLTCGLWSVEFEQSRRSKAPGFIYKHLGCARVNGCTDAVWPPSLPV</sequence>
<dbReference type="AlphaFoldDB" id="A0A4Y2LI46"/>